<dbReference type="InterPro" id="IPR012334">
    <property type="entry name" value="Pectin_lyas_fold"/>
</dbReference>
<feature type="signal peptide" evidence="7">
    <location>
        <begin position="1"/>
        <end position="23"/>
    </location>
</feature>
<dbReference type="InterPro" id="IPR013783">
    <property type="entry name" value="Ig-like_fold"/>
</dbReference>
<evidence type="ECO:0000259" key="8">
    <source>
        <dbReference type="PROSITE" id="PS50853"/>
    </source>
</evidence>
<dbReference type="InterPro" id="IPR011050">
    <property type="entry name" value="Pectin_lyase_fold/virulence"/>
</dbReference>
<dbReference type="Pfam" id="PF18884">
    <property type="entry name" value="TSP3_bac"/>
    <property type="match status" value="1"/>
</dbReference>
<dbReference type="Proteomes" id="UP001193734">
    <property type="component" value="Unassembled WGS sequence"/>
</dbReference>
<dbReference type="SUPFAM" id="SSF49265">
    <property type="entry name" value="Fibronectin type III"/>
    <property type="match status" value="1"/>
</dbReference>
<evidence type="ECO:0000256" key="6">
    <source>
        <dbReference type="ARBA" id="ARBA00023180"/>
    </source>
</evidence>
<dbReference type="GeneID" id="82158633"/>
<dbReference type="Gene3D" id="2.160.20.10">
    <property type="entry name" value="Single-stranded right-handed beta-helix, Pectin lyase-like"/>
    <property type="match status" value="1"/>
</dbReference>
<keyword evidence="6" id="KW-0325">Glycoprotein</keyword>
<dbReference type="Pfam" id="PF00041">
    <property type="entry name" value="fn3"/>
    <property type="match status" value="1"/>
</dbReference>
<dbReference type="InterPro" id="IPR003961">
    <property type="entry name" value="FN3_dom"/>
</dbReference>
<dbReference type="InterPro" id="IPR052063">
    <property type="entry name" value="Polysaccharide_Lyase_1"/>
</dbReference>
<dbReference type="CDD" id="cd00063">
    <property type="entry name" value="FN3"/>
    <property type="match status" value="1"/>
</dbReference>
<dbReference type="PANTHER" id="PTHR42970">
    <property type="entry name" value="PECTATE LYASE C-RELATED"/>
    <property type="match status" value="1"/>
</dbReference>
<dbReference type="PANTHER" id="PTHR42970:SF1">
    <property type="entry name" value="PECTATE LYASE C-RELATED"/>
    <property type="match status" value="1"/>
</dbReference>
<gene>
    <name evidence="9" type="ORF">HPS55_12725</name>
</gene>
<evidence type="ECO:0000313" key="9">
    <source>
        <dbReference type="EMBL" id="NPE15168.1"/>
    </source>
</evidence>
<keyword evidence="3" id="KW-0479">Metal-binding</keyword>
<evidence type="ECO:0000256" key="5">
    <source>
        <dbReference type="ARBA" id="ARBA00022837"/>
    </source>
</evidence>
<dbReference type="EMBL" id="JABKKE010000029">
    <property type="protein sequence ID" value="NPE15168.1"/>
    <property type="molecule type" value="Genomic_DNA"/>
</dbReference>
<dbReference type="InterPro" id="IPR059100">
    <property type="entry name" value="TSP3_bac"/>
</dbReference>
<dbReference type="Pfam" id="PF12951">
    <property type="entry name" value="PATR"/>
    <property type="match status" value="1"/>
</dbReference>
<dbReference type="SUPFAM" id="SSF51126">
    <property type="entry name" value="Pectin lyase-like"/>
    <property type="match status" value="2"/>
</dbReference>
<comment type="subcellular location">
    <subcellularLocation>
        <location evidence="1">Secreted</location>
    </subcellularLocation>
</comment>
<dbReference type="InterPro" id="IPR036116">
    <property type="entry name" value="FN3_sf"/>
</dbReference>
<feature type="chain" id="PRO_5045971862" description="Fibronectin type-III domain-containing protein" evidence="7">
    <location>
        <begin position="24"/>
        <end position="1342"/>
    </location>
</feature>
<keyword evidence="10" id="KW-1185">Reference proteome</keyword>
<dbReference type="Gene3D" id="2.60.40.10">
    <property type="entry name" value="Immunoglobulins"/>
    <property type="match status" value="1"/>
</dbReference>
<sequence length="1342" mass="141330">MKVKTTTLFLGLLLAGSSLCANAQQLAFPGAQGWGRFATGGRTGTVYHVTNLNDSGAGSLRDAVSQPNRIVVFDVAGVIKINSRIVFAKNLYVAGQTAPGEGVTVYGNGVSFSGATNTIVRYMRFRMGKGGDSGKDCAGIANGTNMIFDHCSFSWGLDETFSINPDGKGENPENITISNTIMGQGLMTHSAGGLMQSNNITLYRNLYCDNSTRNNKIKGINQYVNNIVYNWKNAAYNMGGDSAGDSYCNIESNLFINGPAKGGAAFTGGNSNFHFYGDDNWQDSNMDGKYDPVLVTDYSAGDRQNVPYNYPELEKLPGNTLVENLLPTVGASLPYRDYSDCYMIDEVYSFGTKGALIYDEKTLIYGAPDTWTVWEGNKRVDTDGDGMPDAWEEANGTDPNKNDAMAIAANGYANIENYINSITRDDRDYFLRAPLCLQHEESTQNSITVSWLDYSDNEDGFIVELEKNGAFVEVGRTAADASVYTVTDESLEPAKPYNIRVRAFAGENVSEYSNTLTAKTRPVPVEVVDIETFAPDYTWAGGSGTWSMASTNWTNGGTYTDGKNVLIAPAENINVDIAEAVSPSAVVVNGMADVTLGGAGAIAGAGSLNKAGSGTLVVKTPQKYEGATVLHDGTYEFSSIANGGVASGLGASQEFAQNWIWGGGTYKYIGASASTNRSATLDGNTTFNIENKSAAVSMSGSIEGAGNLTIDGAGQLTVNNTEFFKYDGNLIMKGGKVLLNGEMVSKAGLGTVSKLVMCGGTFATASGNDKNPTYTFPIEATEDTYSYVSLFRNCIVKSAVSGSGTLEWEVNWVREYIEGNWDNFTGRVVVNGTGKAANSQFAVRNGKGIQNGTFTLKGTAQIVGGKNQSTFYLGGLSGAAGTFLSGFDVKNAGSGTWIVGTANTDETFNGVIDGRAQGGKEGTTNIVKAGSGEWRLTGKNIYKGTTQVNGGRLIVNGNNSGAGAYTVNANATLAGKGTVGGAVSVKSEGVILAGDTLVDGSTLTFGKTLNVATGAKVCIPVTAAACNSLTLKGNLTIGEGVPLVLAEEGLDKAPYDATVYQVLNLAGGTITGTFSEIIPATPGEGQTWDISSLYTDGTIKVVGGEKNPGSGEGPDPVDPVGETKTALLTWGNMIPGSYDGANSNNMLTGAEGDDAEGFSLVVTGNLTKNFSAGDKINVEYKDQALTRTTIKLSNGAEESVFMPEGAKATKITLWSYTNVSTANRTSYWANVAGVPYTEENSVILAPTKDTKNPNKVSFDLADVADVVTFKNTGEQQCVIIYLEYHTGGGSNGISTVVGGDSTPVRVEYYTVSGERVSTPAKGMYIMRATMAGGKVITRKVVL</sequence>
<feature type="domain" description="Fibronectin type-III" evidence="8">
    <location>
        <begin position="433"/>
        <end position="523"/>
    </location>
</feature>
<evidence type="ECO:0000256" key="4">
    <source>
        <dbReference type="ARBA" id="ARBA00022729"/>
    </source>
</evidence>
<dbReference type="InterPro" id="IPR013425">
    <property type="entry name" value="Autotrns_rpt"/>
</dbReference>
<name>A0ABX2B0X8_9BACT</name>
<dbReference type="SMART" id="SM00060">
    <property type="entry name" value="FN3"/>
    <property type="match status" value="1"/>
</dbReference>
<evidence type="ECO:0000313" key="10">
    <source>
        <dbReference type="Proteomes" id="UP001193734"/>
    </source>
</evidence>
<keyword evidence="5" id="KW-0106">Calcium</keyword>
<evidence type="ECO:0000256" key="7">
    <source>
        <dbReference type="SAM" id="SignalP"/>
    </source>
</evidence>
<protein>
    <recommendedName>
        <fullName evidence="8">Fibronectin type-III domain-containing protein</fullName>
    </recommendedName>
</protein>
<keyword evidence="2" id="KW-0964">Secreted</keyword>
<dbReference type="RefSeq" id="WP_172178432.1">
    <property type="nucleotide sequence ID" value="NZ_CASGIA010000032.1"/>
</dbReference>
<evidence type="ECO:0000256" key="2">
    <source>
        <dbReference type="ARBA" id="ARBA00022525"/>
    </source>
</evidence>
<proteinExistence type="predicted"/>
<comment type="caution">
    <text evidence="9">The sequence shown here is derived from an EMBL/GenBank/DDBJ whole genome shotgun (WGS) entry which is preliminary data.</text>
</comment>
<reference evidence="9 10" key="1">
    <citation type="submission" date="2020-05" db="EMBL/GenBank/DDBJ databases">
        <title>Distinct polysaccharide utilization as determinants for interspecies competition between intestinal Prevotella spp.</title>
        <authorList>
            <person name="Galvez E.J.C."/>
            <person name="Iljazovic A."/>
            <person name="Strowig T."/>
        </authorList>
    </citation>
    <scope>NUCLEOTIDE SEQUENCE [LARGE SCALE GENOMIC DNA]</scope>
    <source>
        <strain evidence="9 10">PROD</strain>
    </source>
</reference>
<dbReference type="PROSITE" id="PS50853">
    <property type="entry name" value="FN3"/>
    <property type="match status" value="1"/>
</dbReference>
<organism evidence="9 10">
    <name type="scientific">Xylanibacter rodentium</name>
    <dbReference type="NCBI Taxonomy" id="2736289"/>
    <lineage>
        <taxon>Bacteria</taxon>
        <taxon>Pseudomonadati</taxon>
        <taxon>Bacteroidota</taxon>
        <taxon>Bacteroidia</taxon>
        <taxon>Bacteroidales</taxon>
        <taxon>Prevotellaceae</taxon>
        <taxon>Xylanibacter</taxon>
    </lineage>
</organism>
<keyword evidence="4 7" id="KW-0732">Signal</keyword>
<accession>A0ABX2B0X8</accession>
<dbReference type="NCBIfam" id="TIGR02601">
    <property type="entry name" value="autotrns_rpt"/>
    <property type="match status" value="1"/>
</dbReference>
<evidence type="ECO:0000256" key="1">
    <source>
        <dbReference type="ARBA" id="ARBA00004613"/>
    </source>
</evidence>
<evidence type="ECO:0000256" key="3">
    <source>
        <dbReference type="ARBA" id="ARBA00022723"/>
    </source>
</evidence>